<dbReference type="InterPro" id="IPR016032">
    <property type="entry name" value="Sig_transdc_resp-reg_C-effctor"/>
</dbReference>
<keyword evidence="12" id="KW-1185">Reference proteome</keyword>
<name>A0A1H1T3V2_9MICO</name>
<evidence type="ECO:0000256" key="6">
    <source>
        <dbReference type="ARBA" id="ARBA00023163"/>
    </source>
</evidence>
<dbReference type="InterPro" id="IPR001867">
    <property type="entry name" value="OmpR/PhoB-type_DNA-bd"/>
</dbReference>
<evidence type="ECO:0000256" key="5">
    <source>
        <dbReference type="ARBA" id="ARBA00023125"/>
    </source>
</evidence>
<feature type="domain" description="OmpR/PhoB-type" evidence="10">
    <location>
        <begin position="134"/>
        <end position="227"/>
    </location>
</feature>
<comment type="subcellular location">
    <subcellularLocation>
        <location evidence="1">Cytoplasm</location>
    </subcellularLocation>
</comment>
<reference evidence="12" key="1">
    <citation type="submission" date="2016-10" db="EMBL/GenBank/DDBJ databases">
        <authorList>
            <person name="Varghese N."/>
            <person name="Submissions S."/>
        </authorList>
    </citation>
    <scope>NUCLEOTIDE SEQUENCE [LARGE SCALE GENOMIC DNA]</scope>
    <source>
        <strain evidence="12">DSM 22965</strain>
    </source>
</reference>
<organism evidence="11 12">
    <name type="scientific">Agrococcus carbonis</name>
    <dbReference type="NCBI Taxonomy" id="684552"/>
    <lineage>
        <taxon>Bacteria</taxon>
        <taxon>Bacillati</taxon>
        <taxon>Actinomycetota</taxon>
        <taxon>Actinomycetes</taxon>
        <taxon>Micrococcales</taxon>
        <taxon>Microbacteriaceae</taxon>
        <taxon>Agrococcus</taxon>
    </lineage>
</organism>
<evidence type="ECO:0000259" key="9">
    <source>
        <dbReference type="PROSITE" id="PS50110"/>
    </source>
</evidence>
<evidence type="ECO:0000313" key="12">
    <source>
        <dbReference type="Proteomes" id="UP000199649"/>
    </source>
</evidence>
<sequence length="228" mass="24329">MGAGAAASGAALPRLLYVEDDASVAEMVLEVLREHYEVDHAGDIAAARRQLATHRYAVVVVDRRLPDGDGLAIVASLRAARLTTPVLLLTALDAVDDRVAGLDAGANDYLAKPFDLEELLARLRALRRGFAADAARRDLGSWTFVAEPAALYGPDGRRVPLTATETRLLALLTESPDHVFTREEILGSVLGGGRSLASVDALVHYLRRKSDPGVVDTVRGRGYRAGAP</sequence>
<dbReference type="SUPFAM" id="SSF52172">
    <property type="entry name" value="CheY-like"/>
    <property type="match status" value="1"/>
</dbReference>
<feature type="modified residue" description="4-aspartylphosphate" evidence="7">
    <location>
        <position position="62"/>
    </location>
</feature>
<dbReference type="GO" id="GO:0032993">
    <property type="term" value="C:protein-DNA complex"/>
    <property type="evidence" value="ECO:0007669"/>
    <property type="project" value="TreeGrafter"/>
</dbReference>
<dbReference type="GO" id="GO:0000156">
    <property type="term" value="F:phosphorelay response regulator activity"/>
    <property type="evidence" value="ECO:0007669"/>
    <property type="project" value="TreeGrafter"/>
</dbReference>
<proteinExistence type="predicted"/>
<dbReference type="AlphaFoldDB" id="A0A1H1T3V2"/>
<dbReference type="Proteomes" id="UP000199649">
    <property type="component" value="Chromosome I"/>
</dbReference>
<evidence type="ECO:0000256" key="7">
    <source>
        <dbReference type="PROSITE-ProRule" id="PRU00169"/>
    </source>
</evidence>
<dbReference type="CDD" id="cd00383">
    <property type="entry name" value="trans_reg_C"/>
    <property type="match status" value="1"/>
</dbReference>
<dbReference type="STRING" id="684552.SAMN04489719_2571"/>
<gene>
    <name evidence="11" type="ORF">SAMN04489719_2571</name>
</gene>
<dbReference type="SUPFAM" id="SSF46894">
    <property type="entry name" value="C-terminal effector domain of the bipartite response regulators"/>
    <property type="match status" value="1"/>
</dbReference>
<dbReference type="PROSITE" id="PS50110">
    <property type="entry name" value="RESPONSE_REGULATORY"/>
    <property type="match status" value="1"/>
</dbReference>
<dbReference type="InterPro" id="IPR001789">
    <property type="entry name" value="Sig_transdc_resp-reg_receiver"/>
</dbReference>
<keyword evidence="3" id="KW-0902">Two-component regulatory system</keyword>
<dbReference type="RefSeq" id="WP_092667356.1">
    <property type="nucleotide sequence ID" value="NZ_LT629734.1"/>
</dbReference>
<dbReference type="InterPro" id="IPR011006">
    <property type="entry name" value="CheY-like_superfamily"/>
</dbReference>
<evidence type="ECO:0000256" key="1">
    <source>
        <dbReference type="ARBA" id="ARBA00004496"/>
    </source>
</evidence>
<dbReference type="Gene3D" id="1.10.10.10">
    <property type="entry name" value="Winged helix-like DNA-binding domain superfamily/Winged helix DNA-binding domain"/>
    <property type="match status" value="1"/>
</dbReference>
<dbReference type="Gene3D" id="6.10.250.690">
    <property type="match status" value="1"/>
</dbReference>
<dbReference type="PROSITE" id="PS51755">
    <property type="entry name" value="OMPR_PHOB"/>
    <property type="match status" value="1"/>
</dbReference>
<feature type="DNA-binding region" description="OmpR/PhoB-type" evidence="8">
    <location>
        <begin position="134"/>
        <end position="227"/>
    </location>
</feature>
<keyword evidence="2 7" id="KW-0597">Phosphoprotein</keyword>
<dbReference type="OrthoDB" id="3197131at2"/>
<dbReference type="GO" id="GO:0006355">
    <property type="term" value="P:regulation of DNA-templated transcription"/>
    <property type="evidence" value="ECO:0007669"/>
    <property type="project" value="InterPro"/>
</dbReference>
<dbReference type="InterPro" id="IPR039420">
    <property type="entry name" value="WalR-like"/>
</dbReference>
<dbReference type="GO" id="GO:0000976">
    <property type="term" value="F:transcription cis-regulatory region binding"/>
    <property type="evidence" value="ECO:0007669"/>
    <property type="project" value="TreeGrafter"/>
</dbReference>
<dbReference type="SMART" id="SM00448">
    <property type="entry name" value="REC"/>
    <property type="match status" value="1"/>
</dbReference>
<evidence type="ECO:0000256" key="3">
    <source>
        <dbReference type="ARBA" id="ARBA00023012"/>
    </source>
</evidence>
<feature type="domain" description="Response regulatory" evidence="9">
    <location>
        <begin position="14"/>
        <end position="127"/>
    </location>
</feature>
<evidence type="ECO:0000256" key="2">
    <source>
        <dbReference type="ARBA" id="ARBA00022553"/>
    </source>
</evidence>
<dbReference type="GO" id="GO:0005829">
    <property type="term" value="C:cytosol"/>
    <property type="evidence" value="ECO:0007669"/>
    <property type="project" value="TreeGrafter"/>
</dbReference>
<dbReference type="InterPro" id="IPR036388">
    <property type="entry name" value="WH-like_DNA-bd_sf"/>
</dbReference>
<keyword evidence="5 8" id="KW-0238">DNA-binding</keyword>
<dbReference type="SMART" id="SM00862">
    <property type="entry name" value="Trans_reg_C"/>
    <property type="match status" value="1"/>
</dbReference>
<dbReference type="EMBL" id="LT629734">
    <property type="protein sequence ID" value="SDS54858.1"/>
    <property type="molecule type" value="Genomic_DNA"/>
</dbReference>
<evidence type="ECO:0000256" key="4">
    <source>
        <dbReference type="ARBA" id="ARBA00023015"/>
    </source>
</evidence>
<keyword evidence="4" id="KW-0805">Transcription regulation</keyword>
<evidence type="ECO:0000313" key="11">
    <source>
        <dbReference type="EMBL" id="SDS54858.1"/>
    </source>
</evidence>
<dbReference type="Gene3D" id="3.40.50.2300">
    <property type="match status" value="1"/>
</dbReference>
<dbReference type="Pfam" id="PF00486">
    <property type="entry name" value="Trans_reg_C"/>
    <property type="match status" value="1"/>
</dbReference>
<dbReference type="PANTHER" id="PTHR48111">
    <property type="entry name" value="REGULATOR OF RPOS"/>
    <property type="match status" value="1"/>
</dbReference>
<protein>
    <submittedName>
        <fullName evidence="11">DNA-binding response regulator, OmpR family, contains REC and winged-helix (WHTH) domain</fullName>
    </submittedName>
</protein>
<evidence type="ECO:0000256" key="8">
    <source>
        <dbReference type="PROSITE-ProRule" id="PRU01091"/>
    </source>
</evidence>
<dbReference type="Pfam" id="PF00072">
    <property type="entry name" value="Response_reg"/>
    <property type="match status" value="1"/>
</dbReference>
<dbReference type="PANTHER" id="PTHR48111:SF22">
    <property type="entry name" value="REGULATOR OF RPOS"/>
    <property type="match status" value="1"/>
</dbReference>
<keyword evidence="6" id="KW-0804">Transcription</keyword>
<accession>A0A1H1T3V2</accession>
<dbReference type="CDD" id="cd17574">
    <property type="entry name" value="REC_OmpR"/>
    <property type="match status" value="1"/>
</dbReference>
<evidence type="ECO:0000259" key="10">
    <source>
        <dbReference type="PROSITE" id="PS51755"/>
    </source>
</evidence>